<proteinExistence type="predicted"/>
<protein>
    <submittedName>
        <fullName evidence="1">Uncharacterized protein</fullName>
    </submittedName>
</protein>
<dbReference type="AlphaFoldDB" id="A9VCT8"/>
<organism evidence="1 2">
    <name type="scientific">Monosiga brevicollis</name>
    <name type="common">Choanoflagellate</name>
    <dbReference type="NCBI Taxonomy" id="81824"/>
    <lineage>
        <taxon>Eukaryota</taxon>
        <taxon>Choanoflagellata</taxon>
        <taxon>Craspedida</taxon>
        <taxon>Salpingoecidae</taxon>
        <taxon>Monosiga</taxon>
    </lineage>
</organism>
<evidence type="ECO:0000313" key="2">
    <source>
        <dbReference type="Proteomes" id="UP000001357"/>
    </source>
</evidence>
<gene>
    <name evidence="1" type="ORF">MONBRDRAFT_39192</name>
</gene>
<keyword evidence="2" id="KW-1185">Reference proteome</keyword>
<evidence type="ECO:0000313" key="1">
    <source>
        <dbReference type="EMBL" id="EDQ84652.1"/>
    </source>
</evidence>
<feature type="non-terminal residue" evidence="1">
    <location>
        <position position="230"/>
    </location>
</feature>
<dbReference type="eggNOG" id="ENOG502QW3V">
    <property type="taxonomic scope" value="Eukaryota"/>
</dbReference>
<dbReference type="PANTHER" id="PTHR31152">
    <property type="entry name" value="PLAC8 FAMILY PROTEIN"/>
    <property type="match status" value="1"/>
</dbReference>
<dbReference type="EMBL" id="CH991583">
    <property type="protein sequence ID" value="EDQ84652.1"/>
    <property type="molecule type" value="Genomic_DNA"/>
</dbReference>
<dbReference type="STRING" id="81824.A9VCT8"/>
<dbReference type="GeneID" id="5895784"/>
<dbReference type="KEGG" id="mbr:MONBRDRAFT_39192"/>
<accession>A9VCT8</accession>
<dbReference type="Proteomes" id="UP000001357">
    <property type="component" value="Unassembled WGS sequence"/>
</dbReference>
<dbReference type="OMA" id="DPPYCCF"/>
<dbReference type="RefSeq" id="XP_001750556.1">
    <property type="nucleotide sequence ID" value="XM_001750504.1"/>
</dbReference>
<dbReference type="PANTHER" id="PTHR31152:SF1">
    <property type="entry name" value="PLAC8 FAMILY PROTEIN"/>
    <property type="match status" value="1"/>
</dbReference>
<dbReference type="InParanoid" id="A9VCT8"/>
<sequence length="230" mass="25323">MGNVLCDGAPHEDDPRIHLQARQWETSMMHSCCDNPGGCLLSMFCAPCMSFHLRRRALNYDMTRYKCCQGYICPSITSTCCPGQEDCPNLCLFLEVVCCENCAISATRIYVQDERQIVTDPCDNRLIRFNNCMQLLSCLCHIAAIFHRDLIHLAKLIDFIADVVYCLTQACMQAQVDHELNLHATAADYGAPMARGPSALGAAAPGPYGAQPVATAPPAYSASDRQPLLK</sequence>
<name>A9VCT8_MONBE</name>
<reference evidence="1 2" key="1">
    <citation type="journal article" date="2008" name="Nature">
        <title>The genome of the choanoflagellate Monosiga brevicollis and the origin of metazoans.</title>
        <authorList>
            <consortium name="JGI Sequencing"/>
            <person name="King N."/>
            <person name="Westbrook M.J."/>
            <person name="Young S.L."/>
            <person name="Kuo A."/>
            <person name="Abedin M."/>
            <person name="Chapman J."/>
            <person name="Fairclough S."/>
            <person name="Hellsten U."/>
            <person name="Isogai Y."/>
            <person name="Letunic I."/>
            <person name="Marr M."/>
            <person name="Pincus D."/>
            <person name="Putnam N."/>
            <person name="Rokas A."/>
            <person name="Wright K.J."/>
            <person name="Zuzow R."/>
            <person name="Dirks W."/>
            <person name="Good M."/>
            <person name="Goodstein D."/>
            <person name="Lemons D."/>
            <person name="Li W."/>
            <person name="Lyons J.B."/>
            <person name="Morris A."/>
            <person name="Nichols S."/>
            <person name="Richter D.J."/>
            <person name="Salamov A."/>
            <person name="Bork P."/>
            <person name="Lim W.A."/>
            <person name="Manning G."/>
            <person name="Miller W.T."/>
            <person name="McGinnis W."/>
            <person name="Shapiro H."/>
            <person name="Tjian R."/>
            <person name="Grigoriev I.V."/>
            <person name="Rokhsar D."/>
        </authorList>
    </citation>
    <scope>NUCLEOTIDE SEQUENCE [LARGE SCALE GENOMIC DNA]</scope>
    <source>
        <strain evidence="2">MX1 / ATCC 50154</strain>
    </source>
</reference>